<proteinExistence type="predicted"/>
<dbReference type="GO" id="GO:0016805">
    <property type="term" value="F:dipeptidase activity"/>
    <property type="evidence" value="ECO:0007669"/>
    <property type="project" value="UniProtKB-KW"/>
</dbReference>
<evidence type="ECO:0000313" key="2">
    <source>
        <dbReference type="Proteomes" id="UP001620295"/>
    </source>
</evidence>
<comment type="caution">
    <text evidence="1">The sequence shown here is derived from an EMBL/GenBank/DDBJ whole genome shotgun (WGS) entry which is preliminary data.</text>
</comment>
<keyword evidence="2" id="KW-1185">Reference proteome</keyword>
<dbReference type="EMBL" id="JBJDQH010000521">
    <property type="protein sequence ID" value="MFK4274116.1"/>
    <property type="molecule type" value="Genomic_DNA"/>
</dbReference>
<sequence>EANPRPLATVSTVADHLDHMREVAGIDHIGIGGDFDGTPFTPEGLTDVAGYPNLVAELLDRRWSPADLAKLTWQNAVRAVRSAEEVAHGLRASRGPSIATIEELDGTGPSR</sequence>
<dbReference type="Proteomes" id="UP001620295">
    <property type="component" value="Unassembled WGS sequence"/>
</dbReference>
<accession>A0ABW8M7F9</accession>
<name>A0ABW8M7F9_9ACTN</name>
<gene>
    <name evidence="1" type="ORF">ACI2L5_56220</name>
</gene>
<evidence type="ECO:0000313" key="1">
    <source>
        <dbReference type="EMBL" id="MFK4274116.1"/>
    </source>
</evidence>
<dbReference type="PROSITE" id="PS51365">
    <property type="entry name" value="RENAL_DIPEPTIDASE_2"/>
    <property type="match status" value="1"/>
</dbReference>
<reference evidence="1 2" key="1">
    <citation type="submission" date="2024-11" db="EMBL/GenBank/DDBJ databases">
        <title>The Natural Products Discovery Center: Release of the First 8490 Sequenced Strains for Exploring Actinobacteria Biosynthetic Diversity.</title>
        <authorList>
            <person name="Kalkreuter E."/>
            <person name="Kautsar S.A."/>
            <person name="Yang D."/>
            <person name="Bader C.D."/>
            <person name="Teijaro C.N."/>
            <person name="Fluegel L."/>
            <person name="Davis C.M."/>
            <person name="Simpson J.R."/>
            <person name="Lauterbach L."/>
            <person name="Steele A.D."/>
            <person name="Gui C."/>
            <person name="Meng S."/>
            <person name="Li G."/>
            <person name="Viehrig K."/>
            <person name="Ye F."/>
            <person name="Su P."/>
            <person name="Kiefer A.F."/>
            <person name="Nichols A."/>
            <person name="Cepeda A.J."/>
            <person name="Yan W."/>
            <person name="Fan B."/>
            <person name="Jiang Y."/>
            <person name="Adhikari A."/>
            <person name="Zheng C.-J."/>
            <person name="Schuster L."/>
            <person name="Cowan T.M."/>
            <person name="Smanski M.J."/>
            <person name="Chevrette M.G."/>
            <person name="De Carvalho L.P.S."/>
            <person name="Shen B."/>
        </authorList>
    </citation>
    <scope>NUCLEOTIDE SEQUENCE [LARGE SCALE GENOMIC DNA]</scope>
    <source>
        <strain evidence="1 2">NPDC020863</strain>
    </source>
</reference>
<dbReference type="PANTHER" id="PTHR10443">
    <property type="entry name" value="MICROSOMAL DIPEPTIDASE"/>
    <property type="match status" value="1"/>
</dbReference>
<keyword evidence="1" id="KW-0378">Hydrolase</keyword>
<dbReference type="EC" id="3.4.13.-" evidence="1"/>
<dbReference type="PANTHER" id="PTHR10443:SF12">
    <property type="entry name" value="DIPEPTIDASE"/>
    <property type="match status" value="1"/>
</dbReference>
<dbReference type="Pfam" id="PF01244">
    <property type="entry name" value="Peptidase_M19"/>
    <property type="match status" value="1"/>
</dbReference>
<dbReference type="InterPro" id="IPR032466">
    <property type="entry name" value="Metal_Hydrolase"/>
</dbReference>
<dbReference type="RefSeq" id="WP_404749739.1">
    <property type="nucleotide sequence ID" value="NZ_JBJDQH010000521.1"/>
</dbReference>
<organism evidence="1 2">
    <name type="scientific">Streptomyces milbemycinicus</name>
    <dbReference type="NCBI Taxonomy" id="476552"/>
    <lineage>
        <taxon>Bacteria</taxon>
        <taxon>Bacillati</taxon>
        <taxon>Actinomycetota</taxon>
        <taxon>Actinomycetes</taxon>
        <taxon>Kitasatosporales</taxon>
        <taxon>Streptomycetaceae</taxon>
        <taxon>Streptomyces</taxon>
    </lineage>
</organism>
<feature type="non-terminal residue" evidence="1">
    <location>
        <position position="1"/>
    </location>
</feature>
<keyword evidence="1" id="KW-0224">Dipeptidase</keyword>
<dbReference type="Gene3D" id="3.20.20.140">
    <property type="entry name" value="Metal-dependent hydrolases"/>
    <property type="match status" value="1"/>
</dbReference>
<protein>
    <submittedName>
        <fullName evidence="1">Membrane dipeptidase</fullName>
        <ecNumber evidence="1">3.4.13.-</ecNumber>
    </submittedName>
</protein>
<dbReference type="InterPro" id="IPR008257">
    <property type="entry name" value="Pept_M19"/>
</dbReference>
<dbReference type="SUPFAM" id="SSF51556">
    <property type="entry name" value="Metallo-dependent hydrolases"/>
    <property type="match status" value="1"/>
</dbReference>
<keyword evidence="1" id="KW-0645">Protease</keyword>